<name>A0A224A9U4_9EUPU</name>
<dbReference type="Pfam" id="PF00420">
    <property type="entry name" value="Oxidored_q2"/>
    <property type="match status" value="1"/>
</dbReference>
<feature type="transmembrane region" description="Helical" evidence="10">
    <location>
        <begin position="7"/>
        <end position="31"/>
    </location>
</feature>
<reference evidence="11" key="1">
    <citation type="journal article" date="2017" name="Zool. J. Linn. Soc.">
        <title>Molecular phylogeny, frequent parallel evolution and new system of Japanese clausiliid land snails (Gastropoda: Stylommatophora).</title>
        <authorList>
            <person name="Motochin R."/>
            <person name="Wang M."/>
            <person name="Ueshima R."/>
        </authorList>
    </citation>
    <scope>NUCLEOTIDE SEQUENCE</scope>
    <source>
        <strain evidence="11">AG711</strain>
        <tissue evidence="11">Muscle</tissue>
    </source>
</reference>
<evidence type="ECO:0000256" key="6">
    <source>
        <dbReference type="ARBA" id="ARBA00022989"/>
    </source>
</evidence>
<evidence type="ECO:0000256" key="9">
    <source>
        <dbReference type="ARBA" id="ARBA00031586"/>
    </source>
</evidence>
<keyword evidence="7" id="KW-0520">NAD</keyword>
<evidence type="ECO:0000313" key="11">
    <source>
        <dbReference type="EMBL" id="BBA10319.1"/>
    </source>
</evidence>
<evidence type="ECO:0000256" key="3">
    <source>
        <dbReference type="ARBA" id="ARBA00016612"/>
    </source>
</evidence>
<feature type="transmembrane region" description="Helical" evidence="10">
    <location>
        <begin position="37"/>
        <end position="61"/>
    </location>
</feature>
<evidence type="ECO:0000256" key="5">
    <source>
        <dbReference type="ARBA" id="ARBA00022967"/>
    </source>
</evidence>
<evidence type="ECO:0000256" key="1">
    <source>
        <dbReference type="ARBA" id="ARBA00004141"/>
    </source>
</evidence>
<keyword evidence="11" id="KW-0496">Mitochondrion</keyword>
<evidence type="ECO:0000256" key="4">
    <source>
        <dbReference type="ARBA" id="ARBA00022692"/>
    </source>
</evidence>
<dbReference type="AlphaFoldDB" id="A0A224A9U4"/>
<accession>A0A224A9U4</accession>
<protein>
    <recommendedName>
        <fullName evidence="3">NADH-ubiquinone oxidoreductase chain 4L</fullName>
    </recommendedName>
    <alternativeName>
        <fullName evidence="9">NADH dehydrogenase subunit 4L</fullName>
    </alternativeName>
</protein>
<keyword evidence="5" id="KW-1278">Translocase</keyword>
<organism evidence="11">
    <name type="scientific">Synprosphyma sp. RM-2016</name>
    <dbReference type="NCBI Taxonomy" id="1885901"/>
    <lineage>
        <taxon>Eukaryota</taxon>
        <taxon>Metazoa</taxon>
        <taxon>Spiralia</taxon>
        <taxon>Lophotrochozoa</taxon>
        <taxon>Mollusca</taxon>
        <taxon>Gastropoda</taxon>
        <taxon>Heterobranchia</taxon>
        <taxon>Euthyneura</taxon>
        <taxon>Panpulmonata</taxon>
        <taxon>Eupulmonata</taxon>
        <taxon>Stylommatophora</taxon>
        <taxon>Helicina</taxon>
        <taxon>Clausilioidea</taxon>
        <taxon>Clausiliidae</taxon>
        <taxon>Phaedusinae</taxon>
        <taxon>Synprosphyma</taxon>
    </lineage>
</organism>
<evidence type="ECO:0000256" key="8">
    <source>
        <dbReference type="ARBA" id="ARBA00023136"/>
    </source>
</evidence>
<keyword evidence="8 10" id="KW-0472">Membrane</keyword>
<proteinExistence type="inferred from homology"/>
<dbReference type="InterPro" id="IPR039428">
    <property type="entry name" value="NUOK/Mnh_C1-like"/>
</dbReference>
<gene>
    <name evidence="11" type="primary">ND4L</name>
</gene>
<evidence type="ECO:0000256" key="10">
    <source>
        <dbReference type="SAM" id="Phobius"/>
    </source>
</evidence>
<comment type="similarity">
    <text evidence="2">Belongs to the complex I subunit 4L family.</text>
</comment>
<evidence type="ECO:0000256" key="2">
    <source>
        <dbReference type="ARBA" id="ARBA00010519"/>
    </source>
</evidence>
<sequence length="92" mass="10514">MMLFNKIILIIIFFLMLSMVWNSASLLTSLLKLETMLMFMLLFSCLFFTLNCELYLVLLLLPLSVCEASMGLSILVSFIRLHGNDNIKSSLN</sequence>
<keyword evidence="6 10" id="KW-1133">Transmembrane helix</keyword>
<dbReference type="Gene3D" id="1.10.287.3510">
    <property type="match status" value="1"/>
</dbReference>
<geneLocation type="mitochondrion" evidence="11"/>
<comment type="subcellular location">
    <subcellularLocation>
        <location evidence="1">Membrane</location>
        <topology evidence="1">Multi-pass membrane protein</topology>
    </subcellularLocation>
</comment>
<keyword evidence="4 10" id="KW-0812">Transmembrane</keyword>
<dbReference type="GO" id="GO:0016020">
    <property type="term" value="C:membrane"/>
    <property type="evidence" value="ECO:0007669"/>
    <property type="project" value="UniProtKB-SubCell"/>
</dbReference>
<dbReference type="EMBL" id="LC171981">
    <property type="protein sequence ID" value="BBA10319.1"/>
    <property type="molecule type" value="Genomic_DNA"/>
</dbReference>
<evidence type="ECO:0000256" key="7">
    <source>
        <dbReference type="ARBA" id="ARBA00023027"/>
    </source>
</evidence>